<evidence type="ECO:0008006" key="3">
    <source>
        <dbReference type="Google" id="ProtNLM"/>
    </source>
</evidence>
<dbReference type="EMBL" id="JAANNP010000010">
    <property type="protein sequence ID" value="NHC14745.1"/>
    <property type="molecule type" value="Genomic_DNA"/>
</dbReference>
<dbReference type="Proteomes" id="UP000800981">
    <property type="component" value="Unassembled WGS sequence"/>
</dbReference>
<protein>
    <recommendedName>
        <fullName evidence="3">Transcriptional regulator, AbiEi antitoxin, Type IV TA system</fullName>
    </recommendedName>
</protein>
<accession>A0ABX0GYG3</accession>
<dbReference type="RefSeq" id="WP_166282574.1">
    <property type="nucleotide sequence ID" value="NZ_JAANNP010000010.1"/>
</dbReference>
<sequence>MTSLNTLARDQERVVSRDQALAELTPDALKWRLRSQRWRQVHREVYCVDAGPLTPLGTAWAALLACGPASALSHRTAAWLWGLVDEPPEAVSVRVPAERRVPRLDGVRAYRSRRMDDLVHPSASPRRIRLEHTVLDLVDTSRDLAAALAVVAASVQRRLTTPARLRAAVAQRPSFRWRPHVLAVLADVAEGAHSLLEVRYLRNVERRHGLPEARRQHPTKGAGGRRYRDVEYDEFGLVVELDGQVGHTEPDDRRRDRKRDNAVVVSTRSRLRYDYVDVTFEPCDVAVEVAAVLGSRGWTGTPRPCGKLCAFWRL</sequence>
<proteinExistence type="predicted"/>
<evidence type="ECO:0000313" key="2">
    <source>
        <dbReference type="Proteomes" id="UP000800981"/>
    </source>
</evidence>
<name>A0ABX0GYG3_9ACTN</name>
<keyword evidence="2" id="KW-1185">Reference proteome</keyword>
<comment type="caution">
    <text evidence="1">The sequence shown here is derived from an EMBL/GenBank/DDBJ whole genome shotgun (WGS) entry which is preliminary data.</text>
</comment>
<gene>
    <name evidence="1" type="ORF">G9H71_13230</name>
</gene>
<organism evidence="1 2">
    <name type="scientific">Motilibacter deserti</name>
    <dbReference type="NCBI Taxonomy" id="2714956"/>
    <lineage>
        <taxon>Bacteria</taxon>
        <taxon>Bacillati</taxon>
        <taxon>Actinomycetota</taxon>
        <taxon>Actinomycetes</taxon>
        <taxon>Motilibacterales</taxon>
        <taxon>Motilibacteraceae</taxon>
        <taxon>Motilibacter</taxon>
    </lineage>
</organism>
<evidence type="ECO:0000313" key="1">
    <source>
        <dbReference type="EMBL" id="NHC14745.1"/>
    </source>
</evidence>
<reference evidence="1 2" key="1">
    <citation type="submission" date="2020-03" db="EMBL/GenBank/DDBJ databases">
        <title>Two novel Motilibacter sp.</title>
        <authorList>
            <person name="Liu S."/>
        </authorList>
    </citation>
    <scope>NUCLEOTIDE SEQUENCE [LARGE SCALE GENOMIC DNA]</scope>
    <source>
        <strain evidence="1 2">E257</strain>
    </source>
</reference>